<dbReference type="InterPro" id="IPR003594">
    <property type="entry name" value="HATPase_dom"/>
</dbReference>
<dbReference type="InterPro" id="IPR035965">
    <property type="entry name" value="PAS-like_dom_sf"/>
</dbReference>
<sequence>MSLKVKVHLFFAVLLLSSVLASTGVLVSNARQSVKLEMEDTMAAAARLITVSLSGISLNREQGVYEHLQDLVKALGEIRSLHILLFDSKGLLFEGEPQEDMGAKPPEWFVKILFPKVIPLTKQFGTGHMVIYAAPLQEIGDRWRDLRGILELGIGIFIFVGLFLYWGVGWLLRPLDRLLAALSGFERGDLHLRLPSFSLAEMNQISQTFNRMGQTLELSIEENRRLATLVKQTGDAILSLDHAGNITFCNPAAERLFHHQTTLLVGEALANLGFTEHRSRIAEILENCETVENLETSLPLPDGRIGSILFSTVPLLDTDETVRGVICTLRNITEHKQAEAAESQLRETRLLTHHMAEAQEEERRHLARELHDELGQCLTAIKTDAVLIRNRSETTEPKVYRSAQAIIDVASHIYDVVHNMITRLRPSPLDDLGLIATLQECISAWRKRQPNISFSLNVSGQLDHLNEMMNMTVFRVVQEAITNAVRHADASEMIIAVNNQFDDKLQQNQLIIDISDNGKGMEIQDFHSDVDFGLLGMRERAHSLGGTFKLVSSLGAGLKIHVAIPLGADKIV</sequence>
<organism evidence="11">
    <name type="scientific">marine sediment metagenome</name>
    <dbReference type="NCBI Taxonomy" id="412755"/>
    <lineage>
        <taxon>unclassified sequences</taxon>
        <taxon>metagenomes</taxon>
        <taxon>ecological metagenomes</taxon>
    </lineage>
</organism>
<evidence type="ECO:0000259" key="8">
    <source>
        <dbReference type="PROSITE" id="PS50112"/>
    </source>
</evidence>
<dbReference type="Gene3D" id="1.20.5.1930">
    <property type="match status" value="1"/>
</dbReference>
<protein>
    <recommendedName>
        <fullName evidence="2">histidine kinase</fullName>
        <ecNumber evidence="2">2.7.13.3</ecNumber>
    </recommendedName>
</protein>
<evidence type="ECO:0000256" key="4">
    <source>
        <dbReference type="ARBA" id="ARBA00022679"/>
    </source>
</evidence>
<comment type="catalytic activity">
    <reaction evidence="1">
        <text>ATP + protein L-histidine = ADP + protein N-phospho-L-histidine.</text>
        <dbReference type="EC" id="2.7.13.3"/>
    </reaction>
</comment>
<accession>A0A0F9QRJ8</accession>
<keyword evidence="4" id="KW-0808">Transferase</keyword>
<feature type="domain" description="Histidine kinase" evidence="7">
    <location>
        <begin position="369"/>
        <end position="568"/>
    </location>
</feature>
<dbReference type="EMBL" id="LAZR01001411">
    <property type="protein sequence ID" value="KKN45104.1"/>
    <property type="molecule type" value="Genomic_DNA"/>
</dbReference>
<dbReference type="CDD" id="cd00130">
    <property type="entry name" value="PAS"/>
    <property type="match status" value="1"/>
</dbReference>
<dbReference type="GO" id="GO:0006355">
    <property type="term" value="P:regulation of DNA-templated transcription"/>
    <property type="evidence" value="ECO:0007669"/>
    <property type="project" value="InterPro"/>
</dbReference>
<dbReference type="InterPro" id="IPR050482">
    <property type="entry name" value="Sensor_HK_TwoCompSys"/>
</dbReference>
<name>A0A0F9QRJ8_9ZZZZ</name>
<feature type="domain" description="PAS" evidence="8">
    <location>
        <begin position="222"/>
        <end position="287"/>
    </location>
</feature>
<dbReference type="InterPro" id="IPR000700">
    <property type="entry name" value="PAS-assoc_C"/>
</dbReference>
<keyword evidence="6" id="KW-0812">Transmembrane</keyword>
<dbReference type="Pfam" id="PF02518">
    <property type="entry name" value="HATPase_c"/>
    <property type="match status" value="1"/>
</dbReference>
<dbReference type="Gene3D" id="3.30.565.10">
    <property type="entry name" value="Histidine kinase-like ATPase, C-terminal domain"/>
    <property type="match status" value="1"/>
</dbReference>
<evidence type="ECO:0000259" key="7">
    <source>
        <dbReference type="PROSITE" id="PS50109"/>
    </source>
</evidence>
<evidence type="ECO:0000256" key="1">
    <source>
        <dbReference type="ARBA" id="ARBA00000085"/>
    </source>
</evidence>
<dbReference type="InterPro" id="IPR005467">
    <property type="entry name" value="His_kinase_dom"/>
</dbReference>
<dbReference type="GO" id="GO:0016020">
    <property type="term" value="C:membrane"/>
    <property type="evidence" value="ECO:0007669"/>
    <property type="project" value="InterPro"/>
</dbReference>
<comment type="caution">
    <text evidence="11">The sequence shown here is derived from an EMBL/GenBank/DDBJ whole genome shotgun (WGS) entry which is preliminary data.</text>
</comment>
<keyword evidence="3" id="KW-0597">Phosphoprotein</keyword>
<dbReference type="PROSITE" id="PS50113">
    <property type="entry name" value="PAC"/>
    <property type="match status" value="1"/>
</dbReference>
<evidence type="ECO:0000259" key="10">
    <source>
        <dbReference type="PROSITE" id="PS50885"/>
    </source>
</evidence>
<dbReference type="NCBIfam" id="TIGR00229">
    <property type="entry name" value="sensory_box"/>
    <property type="match status" value="1"/>
</dbReference>
<dbReference type="CDD" id="cd06225">
    <property type="entry name" value="HAMP"/>
    <property type="match status" value="1"/>
</dbReference>
<dbReference type="InterPro" id="IPR003660">
    <property type="entry name" value="HAMP_dom"/>
</dbReference>
<feature type="transmembrane region" description="Helical" evidence="6">
    <location>
        <begin position="152"/>
        <end position="172"/>
    </location>
</feature>
<dbReference type="SMART" id="SM00387">
    <property type="entry name" value="HATPase_c"/>
    <property type="match status" value="1"/>
</dbReference>
<evidence type="ECO:0000256" key="3">
    <source>
        <dbReference type="ARBA" id="ARBA00022553"/>
    </source>
</evidence>
<dbReference type="InterPro" id="IPR036890">
    <property type="entry name" value="HATPase_C_sf"/>
</dbReference>
<dbReference type="PROSITE" id="PS50112">
    <property type="entry name" value="PAS"/>
    <property type="match status" value="1"/>
</dbReference>
<dbReference type="GO" id="GO:0000155">
    <property type="term" value="F:phosphorelay sensor kinase activity"/>
    <property type="evidence" value="ECO:0007669"/>
    <property type="project" value="InterPro"/>
</dbReference>
<dbReference type="CDD" id="cd16917">
    <property type="entry name" value="HATPase_UhpB-NarQ-NarX-like"/>
    <property type="match status" value="1"/>
</dbReference>
<dbReference type="SUPFAM" id="SSF55874">
    <property type="entry name" value="ATPase domain of HSP90 chaperone/DNA topoisomerase II/histidine kinase"/>
    <property type="match status" value="1"/>
</dbReference>
<keyword evidence="6" id="KW-1133">Transmembrane helix</keyword>
<dbReference type="AlphaFoldDB" id="A0A0F9QRJ8"/>
<evidence type="ECO:0000256" key="5">
    <source>
        <dbReference type="ARBA" id="ARBA00022777"/>
    </source>
</evidence>
<dbReference type="SMART" id="SM00091">
    <property type="entry name" value="PAS"/>
    <property type="match status" value="1"/>
</dbReference>
<evidence type="ECO:0000256" key="6">
    <source>
        <dbReference type="SAM" id="Phobius"/>
    </source>
</evidence>
<dbReference type="SMART" id="SM00304">
    <property type="entry name" value="HAMP"/>
    <property type="match status" value="1"/>
</dbReference>
<dbReference type="PANTHER" id="PTHR24421:SF58">
    <property type="entry name" value="SIGNAL TRANSDUCTION HISTIDINE-PROTEIN KINASE_PHOSPHATASE UHPB"/>
    <property type="match status" value="1"/>
</dbReference>
<dbReference type="InterPro" id="IPR000014">
    <property type="entry name" value="PAS"/>
</dbReference>
<dbReference type="Pfam" id="PF07730">
    <property type="entry name" value="HisKA_3"/>
    <property type="match status" value="1"/>
</dbReference>
<feature type="domain" description="PAC" evidence="9">
    <location>
        <begin position="292"/>
        <end position="344"/>
    </location>
</feature>
<proteinExistence type="predicted"/>
<dbReference type="PROSITE" id="PS50109">
    <property type="entry name" value="HIS_KIN"/>
    <property type="match status" value="1"/>
</dbReference>
<dbReference type="SUPFAM" id="SSF55785">
    <property type="entry name" value="PYP-like sensor domain (PAS domain)"/>
    <property type="match status" value="1"/>
</dbReference>
<dbReference type="InterPro" id="IPR013767">
    <property type="entry name" value="PAS_fold"/>
</dbReference>
<dbReference type="GO" id="GO:0046983">
    <property type="term" value="F:protein dimerization activity"/>
    <property type="evidence" value="ECO:0007669"/>
    <property type="project" value="InterPro"/>
</dbReference>
<dbReference type="PROSITE" id="PS50885">
    <property type="entry name" value="HAMP"/>
    <property type="match status" value="1"/>
</dbReference>
<feature type="domain" description="HAMP" evidence="10">
    <location>
        <begin position="169"/>
        <end position="221"/>
    </location>
</feature>
<reference evidence="11" key="1">
    <citation type="journal article" date="2015" name="Nature">
        <title>Complex archaea that bridge the gap between prokaryotes and eukaryotes.</title>
        <authorList>
            <person name="Spang A."/>
            <person name="Saw J.H."/>
            <person name="Jorgensen S.L."/>
            <person name="Zaremba-Niedzwiedzka K."/>
            <person name="Martijn J."/>
            <person name="Lind A.E."/>
            <person name="van Eijk R."/>
            <person name="Schleper C."/>
            <person name="Guy L."/>
            <person name="Ettema T.J."/>
        </authorList>
    </citation>
    <scope>NUCLEOTIDE SEQUENCE</scope>
</reference>
<gene>
    <name evidence="11" type="ORF">LCGC14_0686430</name>
</gene>
<dbReference type="Pfam" id="PF00989">
    <property type="entry name" value="PAS"/>
    <property type="match status" value="1"/>
</dbReference>
<dbReference type="PANTHER" id="PTHR24421">
    <property type="entry name" value="NITRATE/NITRITE SENSOR PROTEIN NARX-RELATED"/>
    <property type="match status" value="1"/>
</dbReference>
<evidence type="ECO:0000256" key="2">
    <source>
        <dbReference type="ARBA" id="ARBA00012438"/>
    </source>
</evidence>
<dbReference type="Pfam" id="PF00672">
    <property type="entry name" value="HAMP"/>
    <property type="match status" value="1"/>
</dbReference>
<keyword evidence="5" id="KW-0418">Kinase</keyword>
<evidence type="ECO:0000313" key="11">
    <source>
        <dbReference type="EMBL" id="KKN45104.1"/>
    </source>
</evidence>
<dbReference type="Gene3D" id="3.30.450.20">
    <property type="entry name" value="PAS domain"/>
    <property type="match status" value="1"/>
</dbReference>
<dbReference type="InterPro" id="IPR011712">
    <property type="entry name" value="Sig_transdc_His_kin_sub3_dim/P"/>
</dbReference>
<dbReference type="EC" id="2.7.13.3" evidence="2"/>
<keyword evidence="6" id="KW-0472">Membrane</keyword>
<dbReference type="Gene3D" id="6.10.340.10">
    <property type="match status" value="1"/>
</dbReference>
<evidence type="ECO:0000259" key="9">
    <source>
        <dbReference type="PROSITE" id="PS50113"/>
    </source>
</evidence>